<dbReference type="PANTHER" id="PTHR46954">
    <property type="entry name" value="C2H2-TYPE DOMAIN-CONTAINING PROTEIN"/>
    <property type="match status" value="1"/>
</dbReference>
<evidence type="ECO:0000313" key="3">
    <source>
        <dbReference type="RefSeq" id="XP_065670960.1"/>
    </source>
</evidence>
<sequence length="239" mass="27105">MIITVDGWPDENLRYEKTIHCAKTYFKEHDLDGMFVATNAPGRSTFNRVERRMAPLSYSLAGIILPFDHFGSHLSSRGKTTDKVMEKANFAKAGEVLAQIWSSTVIDGFKTKAEYIKPNSEKCVQLKYFGAEWDAKHVRESQYFFQIVKCNDQKFCGHCRSSLFHLIPTGFLPPPISLFQGEDGLECNNTKNNFAFLFLNLSLCKTILPPTVSKEHGTKFSKEHGTPILEGQSPIWEQT</sequence>
<dbReference type="Proteomes" id="UP001652625">
    <property type="component" value="Chromosome 13"/>
</dbReference>
<proteinExistence type="predicted"/>
<name>A0ABM4D9H2_HYDVU</name>
<keyword evidence="2" id="KW-1185">Reference proteome</keyword>
<reference evidence="3" key="1">
    <citation type="submission" date="2025-08" db="UniProtKB">
        <authorList>
            <consortium name="RefSeq"/>
        </authorList>
    </citation>
    <scope>IDENTIFICATION</scope>
</reference>
<organism evidence="2 3">
    <name type="scientific">Hydra vulgaris</name>
    <name type="common">Hydra</name>
    <name type="synonym">Hydra attenuata</name>
    <dbReference type="NCBI Taxonomy" id="6087"/>
    <lineage>
        <taxon>Eukaryota</taxon>
        <taxon>Metazoa</taxon>
        <taxon>Cnidaria</taxon>
        <taxon>Hydrozoa</taxon>
        <taxon>Hydroidolina</taxon>
        <taxon>Anthoathecata</taxon>
        <taxon>Aplanulata</taxon>
        <taxon>Hydridae</taxon>
        <taxon>Hydra</taxon>
    </lineage>
</organism>
<evidence type="ECO:0000256" key="1">
    <source>
        <dbReference type="SAM" id="MobiDB-lite"/>
    </source>
</evidence>
<protein>
    <submittedName>
        <fullName evidence="3">Uncharacterized protein LOC136089186 isoform X1</fullName>
    </submittedName>
</protein>
<dbReference type="PANTHER" id="PTHR46954:SF1">
    <property type="entry name" value="C2H2-TYPE DOMAIN-CONTAINING PROTEIN"/>
    <property type="match status" value="1"/>
</dbReference>
<evidence type="ECO:0000313" key="2">
    <source>
        <dbReference type="Proteomes" id="UP001652625"/>
    </source>
</evidence>
<gene>
    <name evidence="3" type="primary">LOC136089186</name>
</gene>
<accession>A0ABM4D9H2</accession>
<dbReference type="GeneID" id="136089186"/>
<feature type="region of interest" description="Disordered" evidence="1">
    <location>
        <begin position="217"/>
        <end position="239"/>
    </location>
</feature>
<dbReference type="RefSeq" id="XP_065670960.1">
    <property type="nucleotide sequence ID" value="XM_065814888.1"/>
</dbReference>